<sequence length="941" mass="101559">MATLRTEKPSVVHPTVIVPTARSHHPSQRQAHGQTASSHRMEQPLIAGSNIRSSLSSSSVAAHINGSLNSGINGNGGFSLASAIAGILGLSFPSSNGSGSTGSSMTGPDIRTSAMGCVLPDSDLFNSSKNTALFNSSSTSNVAANAIKAAVLASVNNGQTNNISPLHIATPSSYTTESNQTQFGLSFAPQQQTCSDVSSETGSTQSPFQPSHNANSIAQYGMSSAQKAATGEFDAADFEASYGSYTTSERDRKQREFIPDSKKDDKYWERRRKNNEAAKRSREKRRQNDILMEHRINILTAQNTKLRHEILELKIRFGLPVDEVDYNDGGAATDNNSTTPFSNLTSQTPTTNPNNGKIRQSLCDMSNCHRETETDSINGTQFDEPGHPEQLNDALSVSTCSETLTPHFNNGPHPEALNDGHFTGKSSSPDASDSMTAIYSTLSTSPTANQFPTKTELPPIGALNTTDLMALKRIFSTLTAGGLKNEVAPTSTTASVTNEPELISPKSSNGQVQAVPPSLNASAVVAPTPVNSTAAAAWLLQQALLLPPTHLNLPSERCGSNGTGAGTGGVTVVPSSPATIINQASVLERTSALLKLAGVNSAPGGRNLDQPFSLFETPLDLSLCLPSGLHPGSIDTAVASGTLASPTDSRILDKRYQDRRRRNNEAVRRCRENKRARLMGRAEVTDRLQTENRVLRNELTDLSLEVKALRKLLSNEQTSPYLLAEGTQKENGSEKLENGSDRPMSEENTCKIPKKHCEQLEDMPKLIDPHHDFYQSHEESSLSNGNQSNLEEKQQTQQFDWAREAYDEGDRDEVLSQRTLDEKSSSSAEAIESYANHRDMDRLVGNGLVQMSSSVSDTQEENDDPCLDSVKKLYDSGNDHGGQSTPDQLPPRLAHFSRGRRRLTKPSRQLHPSVVGVQCTPNGNDWMDYTTSAGQALQTCD</sequence>
<keyword evidence="2" id="KW-1185">Reference proteome</keyword>
<dbReference type="STRING" id="79923.G7Y8D9"/>
<reference evidence="1 2" key="1">
    <citation type="journal article" date="2018" name="Biotechnol. Adv.">
        <title>Improved genomic resources and new bioinformatic workflow for the carcinogenic parasite Clonorchis sinensis: Biotechnological implications.</title>
        <authorList>
            <person name="Wang D."/>
            <person name="Korhonen P.K."/>
            <person name="Gasser R.B."/>
            <person name="Young N.D."/>
        </authorList>
    </citation>
    <scope>NUCLEOTIDE SEQUENCE [LARGE SCALE GENOMIC DNA]</scope>
    <source>
        <strain evidence="1">Cs-k2</strain>
    </source>
</reference>
<accession>A0A8T1MJH4</accession>
<dbReference type="InterPro" id="IPR047106">
    <property type="entry name" value="NFIL3-like_bZIP"/>
</dbReference>
<dbReference type="PANTHER" id="PTHR15284:SF0">
    <property type="entry name" value="GH23983P"/>
    <property type="match status" value="1"/>
</dbReference>
<evidence type="ECO:0000313" key="2">
    <source>
        <dbReference type="Proteomes" id="UP000286415"/>
    </source>
</evidence>
<dbReference type="Gene3D" id="1.20.5.170">
    <property type="match status" value="2"/>
</dbReference>
<dbReference type="CDD" id="cd14686">
    <property type="entry name" value="bZIP"/>
    <property type="match status" value="1"/>
</dbReference>
<dbReference type="InterPro" id="IPR046347">
    <property type="entry name" value="bZIP_sf"/>
</dbReference>
<protein>
    <submittedName>
        <fullName evidence="1">Uncharacterized protein</fullName>
    </submittedName>
</protein>
<dbReference type="Proteomes" id="UP000286415">
    <property type="component" value="Unassembled WGS sequence"/>
</dbReference>
<reference evidence="1 2" key="2">
    <citation type="journal article" date="2021" name="Genomics">
        <title>High-quality reference genome for Clonorchis sinensis.</title>
        <authorList>
            <person name="Young N.D."/>
            <person name="Stroehlein A.J."/>
            <person name="Kinkar L."/>
            <person name="Wang T."/>
            <person name="Sohn W.M."/>
            <person name="Chang B.C.H."/>
            <person name="Kaur P."/>
            <person name="Weisz D."/>
            <person name="Dudchenko O."/>
            <person name="Aiden E.L."/>
            <person name="Korhonen P.K."/>
            <person name="Gasser R.B."/>
        </authorList>
    </citation>
    <scope>NUCLEOTIDE SEQUENCE [LARGE SCALE GENOMIC DNA]</scope>
    <source>
        <strain evidence="1">Cs-k2</strain>
    </source>
</reference>
<dbReference type="InterPro" id="IPR047229">
    <property type="entry name" value="NFIL3-like"/>
</dbReference>
<gene>
    <name evidence="1" type="ORF">CSKR_100237</name>
</gene>
<dbReference type="PANTHER" id="PTHR15284">
    <property type="entry name" value="NUCLEAR FACTOR INTERLEUKIN-3-REGULATED PROTEIN"/>
    <property type="match status" value="1"/>
</dbReference>
<dbReference type="SUPFAM" id="SSF57959">
    <property type="entry name" value="Leucine zipper domain"/>
    <property type="match status" value="2"/>
</dbReference>
<dbReference type="PROSITE" id="PS00036">
    <property type="entry name" value="BZIP_BASIC"/>
    <property type="match status" value="1"/>
</dbReference>
<name>A0A8T1MJH4_CLOSI</name>
<dbReference type="EMBL" id="NIRI02000042">
    <property type="protein sequence ID" value="KAG5449108.1"/>
    <property type="molecule type" value="Genomic_DNA"/>
</dbReference>
<evidence type="ECO:0000313" key="1">
    <source>
        <dbReference type="EMBL" id="KAG5449108.1"/>
    </source>
</evidence>
<proteinExistence type="predicted"/>
<dbReference type="InterPro" id="IPR004827">
    <property type="entry name" value="bZIP"/>
</dbReference>
<organism evidence="1 2">
    <name type="scientific">Clonorchis sinensis</name>
    <name type="common">Chinese liver fluke</name>
    <dbReference type="NCBI Taxonomy" id="79923"/>
    <lineage>
        <taxon>Eukaryota</taxon>
        <taxon>Metazoa</taxon>
        <taxon>Spiralia</taxon>
        <taxon>Lophotrochozoa</taxon>
        <taxon>Platyhelminthes</taxon>
        <taxon>Trematoda</taxon>
        <taxon>Digenea</taxon>
        <taxon>Opisthorchiida</taxon>
        <taxon>Opisthorchiata</taxon>
        <taxon>Opisthorchiidae</taxon>
        <taxon>Clonorchis</taxon>
    </lineage>
</organism>
<dbReference type="SMART" id="SM00338">
    <property type="entry name" value="BRLZ"/>
    <property type="match status" value="2"/>
</dbReference>
<dbReference type="GO" id="GO:0003700">
    <property type="term" value="F:DNA-binding transcription factor activity"/>
    <property type="evidence" value="ECO:0007669"/>
    <property type="project" value="InterPro"/>
</dbReference>
<comment type="caution">
    <text evidence="1">The sequence shown here is derived from an EMBL/GenBank/DDBJ whole genome shotgun (WGS) entry which is preliminary data.</text>
</comment>
<dbReference type="PROSITE" id="PS50217">
    <property type="entry name" value="BZIP"/>
    <property type="match status" value="2"/>
</dbReference>
<dbReference type="GO" id="GO:0003677">
    <property type="term" value="F:DNA binding"/>
    <property type="evidence" value="ECO:0007669"/>
    <property type="project" value="UniProtKB-KW"/>
</dbReference>
<dbReference type="GO" id="GO:0007623">
    <property type="term" value="P:circadian rhythm"/>
    <property type="evidence" value="ECO:0007669"/>
    <property type="project" value="TreeGrafter"/>
</dbReference>
<dbReference type="GO" id="GO:0005634">
    <property type="term" value="C:nucleus"/>
    <property type="evidence" value="ECO:0007669"/>
    <property type="project" value="TreeGrafter"/>
</dbReference>
<dbReference type="OrthoDB" id="6151507at2759"/>
<dbReference type="Pfam" id="PF07716">
    <property type="entry name" value="bZIP_2"/>
    <property type="match status" value="2"/>
</dbReference>
<dbReference type="CDD" id="cd14694">
    <property type="entry name" value="bZIP_NFIL3"/>
    <property type="match status" value="1"/>
</dbReference>